<proteinExistence type="predicted"/>
<comment type="caution">
    <text evidence="2">The sequence shown here is derived from an EMBL/GenBank/DDBJ whole genome shotgun (WGS) entry which is preliminary data.</text>
</comment>
<gene>
    <name evidence="2" type="ORF">GCM10009827_087710</name>
</gene>
<dbReference type="InterPro" id="IPR037883">
    <property type="entry name" value="Knr4/Smi1-like_sf"/>
</dbReference>
<dbReference type="Pfam" id="PF09346">
    <property type="entry name" value="SMI1_KNR4"/>
    <property type="match status" value="1"/>
</dbReference>
<organism evidence="2 3">
    <name type="scientific">Dactylosporangium maewongense</name>
    <dbReference type="NCBI Taxonomy" id="634393"/>
    <lineage>
        <taxon>Bacteria</taxon>
        <taxon>Bacillati</taxon>
        <taxon>Actinomycetota</taxon>
        <taxon>Actinomycetes</taxon>
        <taxon>Micromonosporales</taxon>
        <taxon>Micromonosporaceae</taxon>
        <taxon>Dactylosporangium</taxon>
    </lineage>
</organism>
<keyword evidence="3" id="KW-1185">Reference proteome</keyword>
<dbReference type="InterPro" id="IPR018958">
    <property type="entry name" value="Knr4/Smi1-like_dom"/>
</dbReference>
<evidence type="ECO:0000313" key="2">
    <source>
        <dbReference type="EMBL" id="GAA1553450.1"/>
    </source>
</evidence>
<dbReference type="SUPFAM" id="SSF160631">
    <property type="entry name" value="SMI1/KNR4-like"/>
    <property type="match status" value="1"/>
</dbReference>
<accession>A0ABN2C6N0</accession>
<evidence type="ECO:0000313" key="3">
    <source>
        <dbReference type="Proteomes" id="UP001501470"/>
    </source>
</evidence>
<sequence length="218" mass="23705">MSRNAGRWDDVRSVTVTAEPQARPAADSCIPGGVARLGAVNTEDLVAQVHDLLTRVPRPPDEAAAGGADDAEIADLARRLALTLPPPLVAWLRVCRGDVIGPGGVFGARADRPPIDMEHRRSYHPGFIDRGWLPVAGDGCGNTYVLITHGPLDGRVAFIETTTDPDRIDYLVASDLWHFLRFLLARETGERGWPFHAAFVQSIDPHLTDPAGLLPWRT</sequence>
<dbReference type="EMBL" id="BAAAQD010000023">
    <property type="protein sequence ID" value="GAA1553450.1"/>
    <property type="molecule type" value="Genomic_DNA"/>
</dbReference>
<protein>
    <recommendedName>
        <fullName evidence="1">Knr4/Smi1-like domain-containing protein</fullName>
    </recommendedName>
</protein>
<reference evidence="2 3" key="1">
    <citation type="journal article" date="2019" name="Int. J. Syst. Evol. Microbiol.">
        <title>The Global Catalogue of Microorganisms (GCM) 10K type strain sequencing project: providing services to taxonomists for standard genome sequencing and annotation.</title>
        <authorList>
            <consortium name="The Broad Institute Genomics Platform"/>
            <consortium name="The Broad Institute Genome Sequencing Center for Infectious Disease"/>
            <person name="Wu L."/>
            <person name="Ma J."/>
        </authorList>
    </citation>
    <scope>NUCLEOTIDE SEQUENCE [LARGE SCALE GENOMIC DNA]</scope>
    <source>
        <strain evidence="2 3">JCM 15933</strain>
    </source>
</reference>
<dbReference type="SMART" id="SM00860">
    <property type="entry name" value="SMI1_KNR4"/>
    <property type="match status" value="1"/>
</dbReference>
<name>A0ABN2C6N0_9ACTN</name>
<evidence type="ECO:0000259" key="1">
    <source>
        <dbReference type="SMART" id="SM00860"/>
    </source>
</evidence>
<feature type="domain" description="Knr4/Smi1-like" evidence="1">
    <location>
        <begin position="67"/>
        <end position="185"/>
    </location>
</feature>
<dbReference type="Proteomes" id="UP001501470">
    <property type="component" value="Unassembled WGS sequence"/>
</dbReference>
<dbReference type="Gene3D" id="3.40.1580.10">
    <property type="entry name" value="SMI1/KNR4-like"/>
    <property type="match status" value="1"/>
</dbReference>